<comment type="caution">
    <text evidence="1">The sequence shown here is derived from an EMBL/GenBank/DDBJ whole genome shotgun (WGS) entry which is preliminary data.</text>
</comment>
<dbReference type="SUPFAM" id="SSF111369">
    <property type="entry name" value="HlyD-like secretion proteins"/>
    <property type="match status" value="1"/>
</dbReference>
<dbReference type="EMBL" id="BAZW01000024">
    <property type="protein sequence ID" value="GAO30504.1"/>
    <property type="molecule type" value="Genomic_DNA"/>
</dbReference>
<dbReference type="STRING" id="1236989.JCM15548_12780"/>
<reference evidence="1 2" key="1">
    <citation type="journal article" date="2015" name="Microbes Environ.">
        <title>Distribution and evolution of nitrogen fixation genes in the phylum bacteroidetes.</title>
        <authorList>
            <person name="Inoue J."/>
            <person name="Oshima K."/>
            <person name="Suda W."/>
            <person name="Sakamoto M."/>
            <person name="Iino T."/>
            <person name="Noda S."/>
            <person name="Hongoh Y."/>
            <person name="Hattori M."/>
            <person name="Ohkuma M."/>
        </authorList>
    </citation>
    <scope>NUCLEOTIDE SEQUENCE [LARGE SCALE GENOMIC DNA]</scope>
    <source>
        <strain evidence="1">JCM 15548</strain>
    </source>
</reference>
<dbReference type="AlphaFoldDB" id="A0A0E9LZ34"/>
<name>A0A0E9LZ34_9BACT</name>
<evidence type="ECO:0000313" key="2">
    <source>
        <dbReference type="Proteomes" id="UP000032900"/>
    </source>
</evidence>
<dbReference type="Gene3D" id="2.40.420.20">
    <property type="match status" value="1"/>
</dbReference>
<proteinExistence type="predicted"/>
<dbReference type="Gene3D" id="2.40.50.100">
    <property type="match status" value="1"/>
</dbReference>
<organism evidence="1 2">
    <name type="scientific">Geofilum rubicundum JCM 15548</name>
    <dbReference type="NCBI Taxonomy" id="1236989"/>
    <lineage>
        <taxon>Bacteria</taxon>
        <taxon>Pseudomonadati</taxon>
        <taxon>Bacteroidota</taxon>
        <taxon>Bacteroidia</taxon>
        <taxon>Marinilabiliales</taxon>
        <taxon>Marinilabiliaceae</taxon>
        <taxon>Geofilum</taxon>
    </lineage>
</organism>
<dbReference type="GO" id="GO:0015562">
    <property type="term" value="F:efflux transmembrane transporter activity"/>
    <property type="evidence" value="ECO:0007669"/>
    <property type="project" value="TreeGrafter"/>
</dbReference>
<dbReference type="GO" id="GO:1990281">
    <property type="term" value="C:efflux pump complex"/>
    <property type="evidence" value="ECO:0007669"/>
    <property type="project" value="TreeGrafter"/>
</dbReference>
<dbReference type="Proteomes" id="UP000032900">
    <property type="component" value="Unassembled WGS sequence"/>
</dbReference>
<dbReference type="PANTHER" id="PTHR30469">
    <property type="entry name" value="MULTIDRUG RESISTANCE PROTEIN MDTA"/>
    <property type="match status" value="1"/>
</dbReference>
<keyword evidence="2" id="KW-1185">Reference proteome</keyword>
<evidence type="ECO:0000313" key="1">
    <source>
        <dbReference type="EMBL" id="GAO30504.1"/>
    </source>
</evidence>
<gene>
    <name evidence="1" type="ORF">JCM15548_12780</name>
</gene>
<accession>A0A0E9LZ34</accession>
<protein>
    <submittedName>
        <fullName evidence="1">Membrane fusion protein of RND family multidrug efflux pump</fullName>
    </submittedName>
</protein>
<sequence>MFLLFSLKEEPQKTSKPQHDIFVEAETVSYGDMQAVVTSSGRLHTYNELVVSSEVSGRLSEGDVAFRPGQTFRKGQVIAKVLNPEFPLSVKARKSRFLQTLASVLPDLRLDYSDSYDQWYRFFEQIDIEKPLPELPESLSSQERIFLASRNIISDYYTILGDEARLQKHNITAPFAGAFNEVVQDPGVVVNPGTQLATIVRTDLYELEVPVTMEEVKLLSVGDSVKVSTDNDLQEWLGKINRIGAVVNPSSQAVSVFVVVNGDEGMYDGMYLTARLYGSMLNDVMEMPRNAIFQKNKVYVLEDKTLVQKPVTIVKRNPQTVYFRGLDEGDELIVEPLLNVTGNPNYQILR</sequence>